<dbReference type="Proteomes" id="UP000193335">
    <property type="component" value="Unassembled WGS sequence"/>
</dbReference>
<comment type="caution">
    <text evidence="1">The sequence shown here is derived from an EMBL/GenBank/DDBJ whole genome shotgun (WGS) entry which is preliminary data.</text>
</comment>
<sequence length="253" mass="27118">MDVYAEPEIVVDAGDEPANPGFSDGEQDLEIRPSVDELQRAWESAPARRVSVHCTVQGGKRFDVQPVIDPVVTTRGATAYIGPLVFRRGRLIRYGRTARGVPLEPVERLRAEKGSRKQPPARDPRWLVHTDAPVAAGANFLAGTSASTGRAGAPIDCFAEREQVRIAEDKSLRQALGAHAEILDLAISDATAREIGESRGHRGKHAERRGIFLVNEAFAALRTLVGGRGAIEGYRTAGALNGRTSAAGLQVAS</sequence>
<organism evidence="1 2">
    <name type="scientific">Bradyrhizobium japonicum</name>
    <dbReference type="NCBI Taxonomy" id="375"/>
    <lineage>
        <taxon>Bacteria</taxon>
        <taxon>Pseudomonadati</taxon>
        <taxon>Pseudomonadota</taxon>
        <taxon>Alphaproteobacteria</taxon>
        <taxon>Hyphomicrobiales</taxon>
        <taxon>Nitrobacteraceae</taxon>
        <taxon>Bradyrhizobium</taxon>
    </lineage>
</organism>
<accession>A0A1Y2JPY4</accession>
<evidence type="ECO:0000313" key="1">
    <source>
        <dbReference type="EMBL" id="OSJ33186.1"/>
    </source>
</evidence>
<evidence type="ECO:0000313" key="2">
    <source>
        <dbReference type="Proteomes" id="UP000193335"/>
    </source>
</evidence>
<dbReference type="AlphaFoldDB" id="A0A1Y2JPY4"/>
<protein>
    <submittedName>
        <fullName evidence="1">Uncharacterized protein</fullName>
    </submittedName>
</protein>
<proteinExistence type="predicted"/>
<dbReference type="EMBL" id="NAFL01000243">
    <property type="protein sequence ID" value="OSJ33186.1"/>
    <property type="molecule type" value="Genomic_DNA"/>
</dbReference>
<name>A0A1Y2JPY4_BRAJP</name>
<gene>
    <name evidence="1" type="ORF">BSZ19_16205</name>
</gene>
<reference evidence="1 2" key="1">
    <citation type="submission" date="2017-03" db="EMBL/GenBank/DDBJ databases">
        <title>Whole genome sequences of fourteen strains of Bradyrhizobium canariense and one strain of Bradyrhizobium japonicum isolated from Lupinus (Papilionoideae: Genisteae) species in Algeria.</title>
        <authorList>
            <person name="Crovadore J."/>
            <person name="Chekireb D."/>
            <person name="Brachmann A."/>
            <person name="Chablais R."/>
            <person name="Cochard B."/>
            <person name="Lefort F."/>
        </authorList>
    </citation>
    <scope>NUCLEOTIDE SEQUENCE [LARGE SCALE GENOMIC DNA]</scope>
    <source>
        <strain evidence="1 2">UBMA197</strain>
    </source>
</reference>